<reference evidence="1 3" key="1">
    <citation type="submission" date="2015-07" db="EMBL/GenBank/DDBJ databases">
        <title>Draft Genome Sequence of Komagataeibacter intermedius Strain AF2, Isolated from Kombucha Tea.</title>
        <authorList>
            <person name="Santos R.A."/>
            <person name="Berretta A.A."/>
            <person name="Barud H.S."/>
            <person name="Ribeiro S.J."/>
            <person name="Gonzalez-Garcia L.N."/>
            <person name="Zucchi T.D."/>
            <person name="Goldman G.H."/>
            <person name="Riano-Pachon D.M."/>
        </authorList>
    </citation>
    <scope>NUCLEOTIDE SEQUENCE [LARGE SCALE GENOMIC DNA]</scope>
    <source>
        <strain evidence="1 3">AF2</strain>
    </source>
</reference>
<dbReference type="Proteomes" id="UP000031553">
    <property type="component" value="Unassembled WGS sequence"/>
</dbReference>
<name>A0A0C1VIE0_9PROT</name>
<organism evidence="1 3">
    <name type="scientific">Komagataeibacter intermedius AF2</name>
    <dbReference type="NCBI Taxonomy" id="1458464"/>
    <lineage>
        <taxon>Bacteria</taxon>
        <taxon>Pseudomonadati</taxon>
        <taxon>Pseudomonadota</taxon>
        <taxon>Alphaproteobacteria</taxon>
        <taxon>Acetobacterales</taxon>
        <taxon>Acetobacteraceae</taxon>
        <taxon>Komagataeibacter</taxon>
    </lineage>
</organism>
<dbReference type="EMBL" id="JUFX02000034">
    <property type="protein sequence ID" value="KPH88469.1"/>
    <property type="molecule type" value="Genomic_DNA"/>
</dbReference>
<dbReference type="EMBL" id="JUFX02000025">
    <property type="protein sequence ID" value="KPH88516.1"/>
    <property type="molecule type" value="Genomic_DNA"/>
</dbReference>
<proteinExistence type="predicted"/>
<accession>A0A0C1VIE0</accession>
<gene>
    <name evidence="2" type="ORF">GLUCOINTEAF2_0203787</name>
    <name evidence="1" type="ORF">GLUCOINTEAF2_0203833</name>
</gene>
<evidence type="ECO:0000313" key="3">
    <source>
        <dbReference type="Proteomes" id="UP000031553"/>
    </source>
</evidence>
<protein>
    <submittedName>
        <fullName evidence="1">Uncharacterized protein</fullName>
    </submittedName>
</protein>
<comment type="caution">
    <text evidence="1">The sequence shown here is derived from an EMBL/GenBank/DDBJ whole genome shotgun (WGS) entry which is preliminary data.</text>
</comment>
<evidence type="ECO:0000313" key="2">
    <source>
        <dbReference type="EMBL" id="KPH88516.1"/>
    </source>
</evidence>
<dbReference type="AlphaFoldDB" id="A0A0C1VIE0"/>
<sequence length="45" mass="5144">MMRKTPVTDAFRNTVLTIFDRDEATALSLRHLLIIRPMSSSIPMP</sequence>
<evidence type="ECO:0000313" key="1">
    <source>
        <dbReference type="EMBL" id="KPH88469.1"/>
    </source>
</evidence>